<keyword evidence="2" id="KW-1185">Reference proteome</keyword>
<gene>
    <name evidence="1" type="ORF">DJ568_01710</name>
</gene>
<dbReference type="OrthoDB" id="3034330at2"/>
<evidence type="ECO:0000313" key="1">
    <source>
        <dbReference type="EMBL" id="RCH56601.1"/>
    </source>
</evidence>
<comment type="caution">
    <text evidence="1">The sequence shown here is derived from an EMBL/GenBank/DDBJ whole genome shotgun (WGS) entry which is preliminary data.</text>
</comment>
<protein>
    <submittedName>
        <fullName evidence="1">Uncharacterized protein</fullName>
    </submittedName>
</protein>
<dbReference type="Pfam" id="PF19777">
    <property type="entry name" value="DUF6263"/>
    <property type="match status" value="1"/>
</dbReference>
<dbReference type="RefSeq" id="WP_114003498.1">
    <property type="nucleotide sequence ID" value="NZ_QGDC01000001.1"/>
</dbReference>
<accession>A0A367GUZ1</accession>
<sequence length="305" mass="33506">MKYLCTCILLSIISLQQSIAQKIPVTLTLALQKVYRFKASSKTTTVQYINGNKLENELSTVATITFAVVAKQDSMYTLAAKYDSLYLKIDLPVGFIEASSTIIANDIYSRALAKLKGKQFLIRLNTQGHILKVNGLNDSLTNAVLNLHEIPADQREQASKQLLQSFGADSFKSMVEPYTYIFPLLPVALNNTWVINQSYGAPVPVNARSLYRLKAITPKEFAIEGTSLLTDNDESKSELNDMPILYTLGGAMSVNLKIDRAGGWIKQANVTSSIKGNMRIIDNANLPGGILIPVSITRDISVNAQ</sequence>
<name>A0A367GUZ1_9SPHI</name>
<dbReference type="InterPro" id="IPR046230">
    <property type="entry name" value="DUF6263"/>
</dbReference>
<reference evidence="1 2" key="1">
    <citation type="submission" date="2018-05" db="EMBL/GenBank/DDBJ databases">
        <title>Mucilaginibacter hurinus sp. nov., isolated from briquette warehouse soil.</title>
        <authorList>
            <person name="Choi L."/>
        </authorList>
    </citation>
    <scope>NUCLEOTIDE SEQUENCE [LARGE SCALE GENOMIC DNA]</scope>
    <source>
        <strain evidence="1 2">ZR32</strain>
    </source>
</reference>
<dbReference type="AlphaFoldDB" id="A0A367GUZ1"/>
<evidence type="ECO:0000313" key="2">
    <source>
        <dbReference type="Proteomes" id="UP000253209"/>
    </source>
</evidence>
<proteinExistence type="predicted"/>
<dbReference type="Proteomes" id="UP000253209">
    <property type="component" value="Unassembled WGS sequence"/>
</dbReference>
<dbReference type="EMBL" id="QGDC01000001">
    <property type="protein sequence ID" value="RCH56601.1"/>
    <property type="molecule type" value="Genomic_DNA"/>
</dbReference>
<organism evidence="1 2">
    <name type="scientific">Mucilaginibacter hurinus</name>
    <dbReference type="NCBI Taxonomy" id="2201324"/>
    <lineage>
        <taxon>Bacteria</taxon>
        <taxon>Pseudomonadati</taxon>
        <taxon>Bacteroidota</taxon>
        <taxon>Sphingobacteriia</taxon>
        <taxon>Sphingobacteriales</taxon>
        <taxon>Sphingobacteriaceae</taxon>
        <taxon>Mucilaginibacter</taxon>
    </lineage>
</organism>